<name>A0A806K1S4_9BACT</name>
<dbReference type="EMBL" id="JQ844254">
    <property type="protein sequence ID" value="AGS53858.1"/>
    <property type="molecule type" value="Genomic_DNA"/>
</dbReference>
<evidence type="ECO:0008006" key="4">
    <source>
        <dbReference type="Google" id="ProtNLM"/>
    </source>
</evidence>
<feature type="compositionally biased region" description="Low complexity" evidence="1">
    <location>
        <begin position="152"/>
        <end position="172"/>
    </location>
</feature>
<evidence type="ECO:0000256" key="1">
    <source>
        <dbReference type="SAM" id="MobiDB-lite"/>
    </source>
</evidence>
<feature type="signal peptide" evidence="2">
    <location>
        <begin position="1"/>
        <end position="24"/>
    </location>
</feature>
<feature type="region of interest" description="Disordered" evidence="1">
    <location>
        <begin position="152"/>
        <end position="173"/>
    </location>
</feature>
<accession>A0A806K1S4</accession>
<reference evidence="3" key="1">
    <citation type="submission" date="2012-03" db="EMBL/GenBank/DDBJ databases">
        <title>Functional metagenomics reveals considerable lignocellulase gene clusters in the gut microbiome of a wood-feeding higher termite.</title>
        <authorList>
            <person name="Liu N."/>
        </authorList>
    </citation>
    <scope>NUCLEOTIDE SEQUENCE</scope>
</reference>
<evidence type="ECO:0000256" key="2">
    <source>
        <dbReference type="SAM" id="SignalP"/>
    </source>
</evidence>
<protein>
    <recommendedName>
        <fullName evidence="4">Lipoprotein</fullName>
    </recommendedName>
</protein>
<sequence>MGKKVTMFTLGMAVFVLSFGLVFAGCSDGDGGDLHFIPPDDGEGEQTSVINHSWTSDGNSFNLTVTVQASPSASVAARSVNGSGAYILFFIESSGTTSISTGNAVINGANYSFTPSKGSAFSLTITQSGESITVSSAGSVSITFDDAEAPKSVTVSGSGTTSTTAGNTGGSTDPASLFYDTTWQNSHRMVSEGEDTTYTETIDMYGWNNSYVQYITLTKTGTTALEKTIYEDPVRVVKGWYYIVGNILILIPTGVLVEYVNNSTTWKWDEGDQQINDVVRTKYAITGTTLNFLIFDDELNKEVVWNNYGKTTHAFWDRFPYWSEYN</sequence>
<dbReference type="AlphaFoldDB" id="A0A806K1S4"/>
<proteinExistence type="predicted"/>
<feature type="chain" id="PRO_5032744954" description="Lipoprotein" evidence="2">
    <location>
        <begin position="25"/>
        <end position="326"/>
    </location>
</feature>
<keyword evidence="2" id="KW-0732">Signal</keyword>
<organism evidence="3">
    <name type="scientific">uncultured bacterium contig00094</name>
    <dbReference type="NCBI Taxonomy" id="1181565"/>
    <lineage>
        <taxon>Bacteria</taxon>
        <taxon>environmental samples</taxon>
    </lineage>
</organism>
<evidence type="ECO:0000313" key="3">
    <source>
        <dbReference type="EMBL" id="AGS53858.1"/>
    </source>
</evidence>
<dbReference type="PROSITE" id="PS51257">
    <property type="entry name" value="PROKAR_LIPOPROTEIN"/>
    <property type="match status" value="1"/>
</dbReference>